<evidence type="ECO:0000256" key="4">
    <source>
        <dbReference type="ARBA" id="ARBA00022989"/>
    </source>
</evidence>
<dbReference type="GO" id="GO:0017038">
    <property type="term" value="P:protein import"/>
    <property type="evidence" value="ECO:0007669"/>
    <property type="project" value="TreeGrafter"/>
</dbReference>
<evidence type="ECO:0000256" key="8">
    <source>
        <dbReference type="SAM" id="SignalP"/>
    </source>
</evidence>
<feature type="chain" id="PRO_5037666571" evidence="8">
    <location>
        <begin position="33"/>
        <end position="287"/>
    </location>
</feature>
<dbReference type="InterPro" id="IPR002898">
    <property type="entry name" value="MotA_ExbB_proton_chnl"/>
</dbReference>
<comment type="subcellular location">
    <subcellularLocation>
        <location evidence="1">Cell membrane</location>
        <topology evidence="1">Multi-pass membrane protein</topology>
    </subcellularLocation>
    <subcellularLocation>
        <location evidence="6">Membrane</location>
        <topology evidence="6">Multi-pass membrane protein</topology>
    </subcellularLocation>
</comment>
<comment type="similarity">
    <text evidence="6">Belongs to the exbB/tolQ family.</text>
</comment>
<keyword evidence="4 7" id="KW-1133">Transmembrane helix</keyword>
<comment type="caution">
    <text evidence="10">The sequence shown here is derived from an EMBL/GenBank/DDBJ whole genome shotgun (WGS) entry which is preliminary data.</text>
</comment>
<accession>A0A916J9D5</accession>
<evidence type="ECO:0000256" key="7">
    <source>
        <dbReference type="SAM" id="Phobius"/>
    </source>
</evidence>
<keyword evidence="6" id="KW-0813">Transport</keyword>
<dbReference type="EMBL" id="CAJQUM010000001">
    <property type="protein sequence ID" value="CAG4884766.1"/>
    <property type="molecule type" value="Genomic_DNA"/>
</dbReference>
<evidence type="ECO:0000256" key="2">
    <source>
        <dbReference type="ARBA" id="ARBA00022475"/>
    </source>
</evidence>
<feature type="transmembrane region" description="Helical" evidence="7">
    <location>
        <begin position="188"/>
        <end position="212"/>
    </location>
</feature>
<dbReference type="RefSeq" id="WP_220636581.1">
    <property type="nucleotide sequence ID" value="NZ_CAJQUM010000001.1"/>
</dbReference>
<reference evidence="10" key="1">
    <citation type="submission" date="2021-04" db="EMBL/GenBank/DDBJ databases">
        <authorList>
            <person name="Hornung B."/>
        </authorList>
    </citation>
    <scope>NUCLEOTIDE SEQUENCE</scope>
    <source>
        <strain evidence="10">G5G6</strain>
    </source>
</reference>
<name>A0A916J9D5_9PROT</name>
<sequence>MRETILRNLFGGVIQGLLVVTLLVAISTAAAAQTETTAGATAASAATPVATAASWVHAVKSDHLGVRQMFTQSHIVVKAVIIFLALSSVLTWTVLIEKTLVFSRVRRTNQSFLTTFRQSANAGTLPPAQTSASSAMGRMWAAARAEFDQFKAAHSALPTPHQVDRLLQRLALNAGIVQEQELGRLGTFMGVLATIGSTSPFTGLFGTVWGILHSFAQIAANNTTNLAMVAPGISEALLATAVGLFAAIPAVIIYNKFVRDINGFVGALDNFSAELVNVVSRQLDAAG</sequence>
<keyword evidence="5 7" id="KW-0472">Membrane</keyword>
<feature type="transmembrane region" description="Helical" evidence="7">
    <location>
        <begin position="232"/>
        <end position="254"/>
    </location>
</feature>
<dbReference type="AlphaFoldDB" id="A0A916J9D5"/>
<dbReference type="PANTHER" id="PTHR30625">
    <property type="entry name" value="PROTEIN TOLQ"/>
    <property type="match status" value="1"/>
</dbReference>
<organism evidence="10 11">
    <name type="scientific">Georgfuchsia toluolica</name>
    <dbReference type="NCBI Taxonomy" id="424218"/>
    <lineage>
        <taxon>Bacteria</taxon>
        <taxon>Pseudomonadati</taxon>
        <taxon>Pseudomonadota</taxon>
        <taxon>Betaproteobacteria</taxon>
        <taxon>Nitrosomonadales</taxon>
        <taxon>Sterolibacteriaceae</taxon>
        <taxon>Georgfuchsia</taxon>
    </lineage>
</organism>
<evidence type="ECO:0000259" key="9">
    <source>
        <dbReference type="Pfam" id="PF01618"/>
    </source>
</evidence>
<evidence type="ECO:0000313" key="11">
    <source>
        <dbReference type="Proteomes" id="UP000742786"/>
    </source>
</evidence>
<evidence type="ECO:0000256" key="3">
    <source>
        <dbReference type="ARBA" id="ARBA00022692"/>
    </source>
</evidence>
<evidence type="ECO:0000256" key="1">
    <source>
        <dbReference type="ARBA" id="ARBA00004651"/>
    </source>
</evidence>
<feature type="signal peptide" evidence="8">
    <location>
        <begin position="1"/>
        <end position="32"/>
    </location>
</feature>
<feature type="transmembrane region" description="Helical" evidence="7">
    <location>
        <begin position="75"/>
        <end position="96"/>
    </location>
</feature>
<keyword evidence="6" id="KW-0653">Protein transport</keyword>
<gene>
    <name evidence="10" type="ORF">GTOL_12649</name>
</gene>
<proteinExistence type="inferred from homology"/>
<protein>
    <submittedName>
        <fullName evidence="10">MotA/TolQ/ExbB proton channel family protein</fullName>
    </submittedName>
</protein>
<dbReference type="InterPro" id="IPR050790">
    <property type="entry name" value="ExbB/TolQ_transport"/>
</dbReference>
<keyword evidence="11" id="KW-1185">Reference proteome</keyword>
<evidence type="ECO:0000313" key="10">
    <source>
        <dbReference type="EMBL" id="CAG4884766.1"/>
    </source>
</evidence>
<evidence type="ECO:0000256" key="5">
    <source>
        <dbReference type="ARBA" id="ARBA00023136"/>
    </source>
</evidence>
<keyword evidence="3 7" id="KW-0812">Transmembrane</keyword>
<dbReference type="GO" id="GO:0005886">
    <property type="term" value="C:plasma membrane"/>
    <property type="evidence" value="ECO:0007669"/>
    <property type="project" value="UniProtKB-SubCell"/>
</dbReference>
<dbReference type="Proteomes" id="UP000742786">
    <property type="component" value="Unassembled WGS sequence"/>
</dbReference>
<dbReference type="PANTHER" id="PTHR30625:SF16">
    <property type="entry name" value="BIOPOLYMER TRANSPORT PROTEIN EXBB"/>
    <property type="match status" value="1"/>
</dbReference>
<dbReference type="Pfam" id="PF01618">
    <property type="entry name" value="MotA_ExbB"/>
    <property type="match status" value="1"/>
</dbReference>
<keyword evidence="8" id="KW-0732">Signal</keyword>
<feature type="domain" description="MotA/TolQ/ExbB proton channel" evidence="9">
    <location>
        <begin position="179"/>
        <end position="266"/>
    </location>
</feature>
<evidence type="ECO:0000256" key="6">
    <source>
        <dbReference type="RuleBase" id="RU004057"/>
    </source>
</evidence>
<keyword evidence="2" id="KW-1003">Cell membrane</keyword>